<keyword evidence="3 9" id="KW-0349">Heme</keyword>
<reference evidence="10 11" key="1">
    <citation type="journal article" date="2013" name="Genome Announc.">
        <title>Draft Genome Sequence of Amycolatopsis decaplanina Strain DSM 44594T.</title>
        <authorList>
            <person name="Kaur N."/>
            <person name="Kumar S."/>
            <person name="Bala M."/>
            <person name="Raghava G.P."/>
            <person name="Mayilraj S."/>
        </authorList>
    </citation>
    <scope>NUCLEOTIDE SEQUENCE [LARGE SCALE GENOMIC DNA]</scope>
    <source>
        <strain evidence="10 11">DSM 44594</strain>
    </source>
</reference>
<evidence type="ECO:0000256" key="7">
    <source>
        <dbReference type="ARBA" id="ARBA00023033"/>
    </source>
</evidence>
<evidence type="ECO:0000313" key="11">
    <source>
        <dbReference type="Proteomes" id="UP000054226"/>
    </source>
</evidence>
<evidence type="ECO:0000256" key="1">
    <source>
        <dbReference type="ARBA" id="ARBA00004660"/>
    </source>
</evidence>
<dbReference type="AlphaFoldDB" id="M2Y0A5"/>
<keyword evidence="7 9" id="KW-0503">Monooxygenase</keyword>
<dbReference type="SUPFAM" id="SSF48264">
    <property type="entry name" value="Cytochrome P450"/>
    <property type="match status" value="1"/>
</dbReference>
<evidence type="ECO:0000256" key="4">
    <source>
        <dbReference type="ARBA" id="ARBA00022723"/>
    </source>
</evidence>
<gene>
    <name evidence="10" type="ORF">H074_25642</name>
</gene>
<dbReference type="PANTHER" id="PTHR46696">
    <property type="entry name" value="P450, PUTATIVE (EUROFUNG)-RELATED"/>
    <property type="match status" value="1"/>
</dbReference>
<dbReference type="Pfam" id="PF00067">
    <property type="entry name" value="p450"/>
    <property type="match status" value="1"/>
</dbReference>
<dbReference type="OrthoDB" id="502624at2"/>
<dbReference type="EMBL" id="AOHO01000068">
    <property type="protein sequence ID" value="EME54955.1"/>
    <property type="molecule type" value="Genomic_DNA"/>
</dbReference>
<dbReference type="InterPro" id="IPR001128">
    <property type="entry name" value="Cyt_P450"/>
</dbReference>
<dbReference type="GO" id="GO:0016705">
    <property type="term" value="F:oxidoreductase activity, acting on paired donors, with incorporation or reduction of molecular oxygen"/>
    <property type="evidence" value="ECO:0007669"/>
    <property type="project" value="InterPro"/>
</dbReference>
<sequence>MPDTQHTDVFPALVKLINRRFMQDPYDDLAKVRETEAATPIENNGMRMWVVGRYDDARALLADSSLKKDLVVKRKEILEQSLVRPERRPRLPHAIRRNMLDRDEPDHTRLRSLLAKSFTSAKVEQMKPKVERLVTDLLDAIPLGRPIDLIEEFTRPLAVTIIADLLGVPAESREDFPTWENDILTAPDIPQIEEAGAALVGFSESLLAAKKLDPGPDLISGLVEDHRNGALDDVELISMVTLMLIAGMEPGSALSNGLFTLLRHPAQLSALAEDPGLLTGCINEILRYESPFRMLTPRYSECPMKLGDTTIPANELILVSVAAANRDPRWFENPDEFDITRDARGHLGFGRGTHRCLGAQLGWLEMETALTRLLSRFSIRLAVPADEVVWRPGMFMRRLQALPVVLTELACSER</sequence>
<dbReference type="Proteomes" id="UP000054226">
    <property type="component" value="Unassembled WGS sequence"/>
</dbReference>
<dbReference type="CDD" id="cd11029">
    <property type="entry name" value="CYP107-like"/>
    <property type="match status" value="1"/>
</dbReference>
<keyword evidence="4 9" id="KW-0479">Metal-binding</keyword>
<comment type="similarity">
    <text evidence="2 9">Belongs to the cytochrome P450 family.</text>
</comment>
<comment type="pathway">
    <text evidence="1">Antibiotic biosynthesis; vancomycin biosynthesis.</text>
</comment>
<comment type="function">
    <text evidence="8">Involved in the coupling of aromatic side chains of the heptapeptide of vancomycin.</text>
</comment>
<keyword evidence="6 9" id="KW-0408">Iron</keyword>
<dbReference type="PROSITE" id="PS00086">
    <property type="entry name" value="CYTOCHROME_P450"/>
    <property type="match status" value="1"/>
</dbReference>
<dbReference type="InterPro" id="IPR002397">
    <property type="entry name" value="Cyt_P450_B"/>
</dbReference>
<dbReference type="PRINTS" id="PR00359">
    <property type="entry name" value="BP450"/>
</dbReference>
<accession>M2Y0A5</accession>
<evidence type="ECO:0000256" key="3">
    <source>
        <dbReference type="ARBA" id="ARBA00022617"/>
    </source>
</evidence>
<dbReference type="FunFam" id="1.10.630.10:FF:000018">
    <property type="entry name" value="Cytochrome P450 monooxygenase"/>
    <property type="match status" value="1"/>
</dbReference>
<dbReference type="RefSeq" id="WP_007032953.1">
    <property type="nucleotide sequence ID" value="NZ_AOHO01000068.1"/>
</dbReference>
<proteinExistence type="inferred from homology"/>
<evidence type="ECO:0000313" key="10">
    <source>
        <dbReference type="EMBL" id="EME54955.1"/>
    </source>
</evidence>
<dbReference type="GO" id="GO:0004497">
    <property type="term" value="F:monooxygenase activity"/>
    <property type="evidence" value="ECO:0007669"/>
    <property type="project" value="UniProtKB-KW"/>
</dbReference>
<dbReference type="GO" id="GO:0005506">
    <property type="term" value="F:iron ion binding"/>
    <property type="evidence" value="ECO:0007669"/>
    <property type="project" value="InterPro"/>
</dbReference>
<comment type="caution">
    <text evidence="10">The sequence shown here is derived from an EMBL/GenBank/DDBJ whole genome shotgun (WGS) entry which is preliminary data.</text>
</comment>
<keyword evidence="5 9" id="KW-0560">Oxidoreductase</keyword>
<evidence type="ECO:0000256" key="5">
    <source>
        <dbReference type="ARBA" id="ARBA00023002"/>
    </source>
</evidence>
<protein>
    <submittedName>
        <fullName evidence="10">Cytochrome P450, 107B1 family protein</fullName>
    </submittedName>
</protein>
<organism evidence="10 11">
    <name type="scientific">Amycolatopsis decaplanina DSM 44594</name>
    <dbReference type="NCBI Taxonomy" id="1284240"/>
    <lineage>
        <taxon>Bacteria</taxon>
        <taxon>Bacillati</taxon>
        <taxon>Actinomycetota</taxon>
        <taxon>Actinomycetes</taxon>
        <taxon>Pseudonocardiales</taxon>
        <taxon>Pseudonocardiaceae</taxon>
        <taxon>Amycolatopsis</taxon>
    </lineage>
</organism>
<evidence type="ECO:0000256" key="6">
    <source>
        <dbReference type="ARBA" id="ARBA00023004"/>
    </source>
</evidence>
<keyword evidence="11" id="KW-1185">Reference proteome</keyword>
<evidence type="ECO:0000256" key="8">
    <source>
        <dbReference type="ARBA" id="ARBA00055433"/>
    </source>
</evidence>
<dbReference type="PATRIC" id="fig|1284240.4.peg.5209"/>
<evidence type="ECO:0000256" key="9">
    <source>
        <dbReference type="RuleBase" id="RU000461"/>
    </source>
</evidence>
<dbReference type="PANTHER" id="PTHR46696:SF1">
    <property type="entry name" value="CYTOCHROME P450 YJIB-RELATED"/>
    <property type="match status" value="1"/>
</dbReference>
<dbReference type="GO" id="GO:0020037">
    <property type="term" value="F:heme binding"/>
    <property type="evidence" value="ECO:0007669"/>
    <property type="project" value="InterPro"/>
</dbReference>
<dbReference type="InterPro" id="IPR036396">
    <property type="entry name" value="Cyt_P450_sf"/>
</dbReference>
<name>M2Y0A5_9PSEU</name>
<evidence type="ECO:0000256" key="2">
    <source>
        <dbReference type="ARBA" id="ARBA00010617"/>
    </source>
</evidence>
<dbReference type="Gene3D" id="1.10.630.10">
    <property type="entry name" value="Cytochrome P450"/>
    <property type="match status" value="1"/>
</dbReference>
<dbReference type="InterPro" id="IPR017972">
    <property type="entry name" value="Cyt_P450_CS"/>
</dbReference>